<sequence length="192" mass="20900">MNSQATATQATRTVNGVDVGALFDTIAAVKQDPGLAEFQFRASNRWIDGGLNRSTIQGFHGCRQEDSTRNQPFVLDADEPPVLLGQDRGANPVEYVLHALAACLTTTMVYHAAARGIEIRGVQSSLEGDLDLRGFLGLDPSVRKGYRCVRVRMQVDSDAAPSTLRELAQYSPVFDIVSNSLPVEVVVETRHT</sequence>
<gene>
    <name evidence="1" type="ORF">SAMN05216221_2287</name>
</gene>
<reference evidence="2" key="1">
    <citation type="submission" date="2016-10" db="EMBL/GenBank/DDBJ databases">
        <authorList>
            <person name="Varghese N."/>
            <person name="Submissions S."/>
        </authorList>
    </citation>
    <scope>NUCLEOTIDE SEQUENCE [LARGE SCALE GENOMIC DNA]</scope>
    <source>
        <strain evidence="2">KCTC 32247</strain>
    </source>
</reference>
<dbReference type="Pfam" id="PF02566">
    <property type="entry name" value="OsmC"/>
    <property type="match status" value="1"/>
</dbReference>
<accession>A0A1H1TWS6</accession>
<dbReference type="EMBL" id="LT629751">
    <property type="protein sequence ID" value="SDS64745.1"/>
    <property type="molecule type" value="Genomic_DNA"/>
</dbReference>
<dbReference type="RefSeq" id="WP_090349056.1">
    <property type="nucleotide sequence ID" value="NZ_LT629751.1"/>
</dbReference>
<organism evidence="1 2">
    <name type="scientific">Pseudomonas oryzae</name>
    <dbReference type="NCBI Taxonomy" id="1392877"/>
    <lineage>
        <taxon>Bacteria</taxon>
        <taxon>Pseudomonadati</taxon>
        <taxon>Pseudomonadota</taxon>
        <taxon>Gammaproteobacteria</taxon>
        <taxon>Pseudomonadales</taxon>
        <taxon>Pseudomonadaceae</taxon>
        <taxon>Pseudomonas</taxon>
    </lineage>
</organism>
<dbReference type="SUPFAM" id="SSF82784">
    <property type="entry name" value="OsmC-like"/>
    <property type="match status" value="1"/>
</dbReference>
<dbReference type="InterPro" id="IPR052924">
    <property type="entry name" value="OsmC/Ohr_hydroprdx_reductase"/>
</dbReference>
<dbReference type="OrthoDB" id="9781312at2"/>
<dbReference type="PANTHER" id="PTHR35368">
    <property type="entry name" value="HYDROPEROXIDE REDUCTASE"/>
    <property type="match status" value="1"/>
</dbReference>
<name>A0A1H1TWS6_9PSED</name>
<dbReference type="STRING" id="1392877.SAMN05216221_2287"/>
<dbReference type="InterPro" id="IPR003718">
    <property type="entry name" value="OsmC/Ohr_fam"/>
</dbReference>
<dbReference type="Gene3D" id="3.30.300.20">
    <property type="match status" value="1"/>
</dbReference>
<proteinExistence type="predicted"/>
<evidence type="ECO:0000313" key="1">
    <source>
        <dbReference type="EMBL" id="SDS64745.1"/>
    </source>
</evidence>
<dbReference type="AlphaFoldDB" id="A0A1H1TWS6"/>
<protein>
    <submittedName>
        <fullName evidence="1">Uncharacterized OsmC-related protein</fullName>
    </submittedName>
</protein>
<dbReference type="InterPro" id="IPR036102">
    <property type="entry name" value="OsmC/Ohrsf"/>
</dbReference>
<dbReference type="InterPro" id="IPR015946">
    <property type="entry name" value="KH_dom-like_a/b"/>
</dbReference>
<evidence type="ECO:0000313" key="2">
    <source>
        <dbReference type="Proteomes" id="UP000243359"/>
    </source>
</evidence>
<dbReference type="PANTHER" id="PTHR35368:SF1">
    <property type="entry name" value="HYDROPEROXIDE REDUCTASE"/>
    <property type="match status" value="1"/>
</dbReference>
<dbReference type="Proteomes" id="UP000243359">
    <property type="component" value="Chromosome I"/>
</dbReference>
<keyword evidence="2" id="KW-1185">Reference proteome</keyword>